<dbReference type="Pfam" id="PF00583">
    <property type="entry name" value="Acetyltransf_1"/>
    <property type="match status" value="1"/>
</dbReference>
<dbReference type="RefSeq" id="WP_076173296.1">
    <property type="nucleotide sequence ID" value="NZ_MRTP01000008.1"/>
</dbReference>
<evidence type="ECO:0000259" key="1">
    <source>
        <dbReference type="PROSITE" id="PS51186"/>
    </source>
</evidence>
<name>A0A1R1EJ87_9BACL</name>
<protein>
    <recommendedName>
        <fullName evidence="1">N-acetyltransferase domain-containing protein</fullName>
    </recommendedName>
</protein>
<dbReference type="PROSITE" id="PS51186">
    <property type="entry name" value="GNAT"/>
    <property type="match status" value="1"/>
</dbReference>
<evidence type="ECO:0000313" key="2">
    <source>
        <dbReference type="EMBL" id="OMF51870.1"/>
    </source>
</evidence>
<dbReference type="CDD" id="cd04301">
    <property type="entry name" value="NAT_SF"/>
    <property type="match status" value="1"/>
</dbReference>
<organism evidence="2 3">
    <name type="scientific">Paenibacillus rhizosphaerae</name>
    <dbReference type="NCBI Taxonomy" id="297318"/>
    <lineage>
        <taxon>Bacteria</taxon>
        <taxon>Bacillati</taxon>
        <taxon>Bacillota</taxon>
        <taxon>Bacilli</taxon>
        <taxon>Bacillales</taxon>
        <taxon>Paenibacillaceae</taxon>
        <taxon>Paenibacillus</taxon>
    </lineage>
</organism>
<dbReference type="GO" id="GO:0016747">
    <property type="term" value="F:acyltransferase activity, transferring groups other than amino-acyl groups"/>
    <property type="evidence" value="ECO:0007669"/>
    <property type="project" value="InterPro"/>
</dbReference>
<accession>A0A1R1EJ87</accession>
<comment type="caution">
    <text evidence="2">The sequence shown here is derived from an EMBL/GenBank/DDBJ whole genome shotgun (WGS) entry which is preliminary data.</text>
</comment>
<sequence length="265" mass="29918">MYISKELADLMEQSEIDYMIDRMKAIQERPGNPMGIDIQTFGGAAAFYSQAMPWPQFNTVKGIGEQEAERLDEILEFYRKRQGRCQFEVVPSKTHPKLMKALFDQGYYQTGYHATLYGEPRACETGREPITIRELTADEMDLYAEIHCLGTGLPISGKHHIADNNIVLYDRDGWKFFAAWVNGKPAGVGVMYIQDDKASLTFATTLAEYRNQGVQQALLEKRITEAHQSGCRIVVGQAAYASTSHRNMERAGLKLGYTRGTWVQA</sequence>
<evidence type="ECO:0000313" key="3">
    <source>
        <dbReference type="Proteomes" id="UP000187172"/>
    </source>
</evidence>
<dbReference type="Gene3D" id="3.40.630.30">
    <property type="match status" value="1"/>
</dbReference>
<keyword evidence="3" id="KW-1185">Reference proteome</keyword>
<dbReference type="SUPFAM" id="SSF55729">
    <property type="entry name" value="Acyl-CoA N-acyltransferases (Nat)"/>
    <property type="match status" value="1"/>
</dbReference>
<reference evidence="2 3" key="1">
    <citation type="submission" date="2016-11" db="EMBL/GenBank/DDBJ databases">
        <title>Paenibacillus species isolates.</title>
        <authorList>
            <person name="Beno S.M."/>
        </authorList>
    </citation>
    <scope>NUCLEOTIDE SEQUENCE [LARGE SCALE GENOMIC DNA]</scope>
    <source>
        <strain evidence="2 3">FSL R5-0378</strain>
    </source>
</reference>
<feature type="domain" description="N-acetyltransferase" evidence="1">
    <location>
        <begin position="130"/>
        <end position="265"/>
    </location>
</feature>
<dbReference type="InterPro" id="IPR000182">
    <property type="entry name" value="GNAT_dom"/>
</dbReference>
<dbReference type="STRING" id="297318.BK138_23810"/>
<dbReference type="EMBL" id="MRTP01000008">
    <property type="protein sequence ID" value="OMF51870.1"/>
    <property type="molecule type" value="Genomic_DNA"/>
</dbReference>
<gene>
    <name evidence="2" type="ORF">BK138_23810</name>
</gene>
<dbReference type="Proteomes" id="UP000187172">
    <property type="component" value="Unassembled WGS sequence"/>
</dbReference>
<proteinExistence type="predicted"/>
<dbReference type="AlphaFoldDB" id="A0A1R1EJ87"/>
<dbReference type="InterPro" id="IPR016181">
    <property type="entry name" value="Acyl_CoA_acyltransferase"/>
</dbReference>